<evidence type="ECO:0000313" key="3">
    <source>
        <dbReference type="Proteomes" id="UP000053557"/>
    </source>
</evidence>
<keyword evidence="1" id="KW-1133">Transmembrane helix</keyword>
<organism evidence="2 3">
    <name type="scientific">Ferroacidibacillus organovorans</name>
    <dbReference type="NCBI Taxonomy" id="1765683"/>
    <lineage>
        <taxon>Bacteria</taxon>
        <taxon>Bacillati</taxon>
        <taxon>Bacillota</taxon>
        <taxon>Bacilli</taxon>
        <taxon>Bacillales</taxon>
        <taxon>Alicyclobacillaceae</taxon>
        <taxon>Ferroacidibacillus</taxon>
    </lineage>
</organism>
<feature type="transmembrane region" description="Helical" evidence="1">
    <location>
        <begin position="160"/>
        <end position="178"/>
    </location>
</feature>
<proteinExistence type="predicted"/>
<sequence length="225" mass="24276">MQLDAEGVRGQIDDLASQIQRAFASEQTVSGASLIKDLEGLRKAMETATPDVIGAYYGYLRVKESFEQMTARNAWAHKRFWPLYLIEMTLLIILLCGGAAVDVWSTHSAWLASLIARPAISCAWWGAVGATIAALHLLYYNRMHGTLSQTMDAWIATKQIAGGVLGVVAAMLLQVTALTTTGSHAVSSGMLPAITAFLAGFSERKFLTYLQTKLGNLLPVAKGSL</sequence>
<feature type="transmembrane region" description="Helical" evidence="1">
    <location>
        <begin position="115"/>
        <end position="139"/>
    </location>
</feature>
<evidence type="ECO:0000256" key="1">
    <source>
        <dbReference type="SAM" id="Phobius"/>
    </source>
</evidence>
<reference evidence="2 3" key="1">
    <citation type="submission" date="2015-12" db="EMBL/GenBank/DDBJ databases">
        <title>Draft genome sequence of Acidibacillus ferrooxidans ITV001, isolated from a chalcopyrite acid mine drainage site in Brazil.</title>
        <authorList>
            <person name="Dall'Agnol H."/>
            <person name="Nancucheo I."/>
            <person name="Johnson B."/>
            <person name="Oliveira R."/>
            <person name="Leite L."/>
            <person name="Pylro V."/>
            <person name="Nunes G.L."/>
            <person name="Tzotzos G."/>
            <person name="Fernandes G.R."/>
            <person name="Dutra J."/>
            <person name="Orellana S.C."/>
            <person name="Oliveira G."/>
        </authorList>
    </citation>
    <scope>NUCLEOTIDE SEQUENCE [LARGE SCALE GENOMIC DNA]</scope>
    <source>
        <strain evidence="3">ITV01</strain>
    </source>
</reference>
<name>A0A101XR99_9BACL</name>
<evidence type="ECO:0000313" key="2">
    <source>
        <dbReference type="EMBL" id="KUO96088.1"/>
    </source>
</evidence>
<gene>
    <name evidence="2" type="ORF">ATW55_01595</name>
</gene>
<keyword evidence="1" id="KW-0812">Transmembrane</keyword>
<protein>
    <submittedName>
        <fullName evidence="2">Uncharacterized protein</fullName>
    </submittedName>
</protein>
<comment type="caution">
    <text evidence="2">The sequence shown here is derived from an EMBL/GenBank/DDBJ whole genome shotgun (WGS) entry which is preliminary data.</text>
</comment>
<keyword evidence="3" id="KW-1185">Reference proteome</keyword>
<feature type="transmembrane region" description="Helical" evidence="1">
    <location>
        <begin position="81"/>
        <end position="103"/>
    </location>
</feature>
<dbReference type="AlphaFoldDB" id="A0A101XR99"/>
<dbReference type="Proteomes" id="UP000053557">
    <property type="component" value="Unassembled WGS sequence"/>
</dbReference>
<accession>A0A101XR99</accession>
<dbReference type="EMBL" id="LPVJ01000029">
    <property type="protein sequence ID" value="KUO96088.1"/>
    <property type="molecule type" value="Genomic_DNA"/>
</dbReference>
<keyword evidence="1" id="KW-0472">Membrane</keyword>
<dbReference type="OrthoDB" id="2989036at2"/>
<dbReference type="RefSeq" id="WP_067715136.1">
    <property type="nucleotide sequence ID" value="NZ_LPVJ01000029.1"/>
</dbReference>